<keyword evidence="14" id="KW-1185">Reference proteome</keyword>
<gene>
    <name evidence="13" type="primary">yajC</name>
    <name evidence="13" type="ORF">LZC95_36100</name>
</gene>
<feature type="region of interest" description="Disordered" evidence="11">
    <location>
        <begin position="14"/>
        <end position="35"/>
    </location>
</feature>
<keyword evidence="6 12" id="KW-0812">Transmembrane</keyword>
<feature type="compositionally biased region" description="Low complexity" evidence="11">
    <location>
        <begin position="116"/>
        <end position="125"/>
    </location>
</feature>
<keyword evidence="5" id="KW-1003">Cell membrane</keyword>
<keyword evidence="9" id="KW-0811">Translocation</keyword>
<proteinExistence type="inferred from homology"/>
<evidence type="ECO:0000256" key="2">
    <source>
        <dbReference type="ARBA" id="ARBA00006742"/>
    </source>
</evidence>
<dbReference type="InterPro" id="IPR003849">
    <property type="entry name" value="Preprotein_translocase_YajC"/>
</dbReference>
<dbReference type="RefSeq" id="WP_394842480.1">
    <property type="nucleotide sequence ID" value="NZ_CP089982.1"/>
</dbReference>
<dbReference type="SMART" id="SM01323">
    <property type="entry name" value="YajC"/>
    <property type="match status" value="1"/>
</dbReference>
<sequence length="138" mass="14769">MTTESLFFQQVQPKAGTPGVAQDAPAGTQQQQSPPGGSLIMFLPILILLPFFFLMSRRQKKEQAERSKLKKGDRVVSNSGLVGELLEMDDRLAKVKIAPGTTVTMLTSSINAFGSTPETAPAAPKAEVKDAKPAADKK</sequence>
<keyword evidence="4" id="KW-0813">Transport</keyword>
<evidence type="ECO:0000256" key="6">
    <source>
        <dbReference type="ARBA" id="ARBA00022692"/>
    </source>
</evidence>
<evidence type="ECO:0000256" key="4">
    <source>
        <dbReference type="ARBA" id="ARBA00022448"/>
    </source>
</evidence>
<keyword evidence="8 12" id="KW-1133">Transmembrane helix</keyword>
<dbReference type="Pfam" id="PF02699">
    <property type="entry name" value="YajC"/>
    <property type="match status" value="1"/>
</dbReference>
<feature type="transmembrane region" description="Helical" evidence="12">
    <location>
        <begin position="39"/>
        <end position="56"/>
    </location>
</feature>
<evidence type="ECO:0000256" key="11">
    <source>
        <dbReference type="SAM" id="MobiDB-lite"/>
    </source>
</evidence>
<evidence type="ECO:0000256" key="9">
    <source>
        <dbReference type="ARBA" id="ARBA00023010"/>
    </source>
</evidence>
<evidence type="ECO:0000256" key="1">
    <source>
        <dbReference type="ARBA" id="ARBA00004162"/>
    </source>
</evidence>
<dbReference type="PANTHER" id="PTHR33909:SF1">
    <property type="entry name" value="SEC TRANSLOCON ACCESSORY COMPLEX SUBUNIT YAJC"/>
    <property type="match status" value="1"/>
</dbReference>
<feature type="compositionally biased region" description="Basic and acidic residues" evidence="11">
    <location>
        <begin position="126"/>
        <end position="138"/>
    </location>
</feature>
<feature type="region of interest" description="Disordered" evidence="11">
    <location>
        <begin position="113"/>
        <end position="138"/>
    </location>
</feature>
<evidence type="ECO:0000256" key="12">
    <source>
        <dbReference type="SAM" id="Phobius"/>
    </source>
</evidence>
<name>A0ABZ2JZF1_9BACT</name>
<keyword evidence="10 12" id="KW-0472">Membrane</keyword>
<organism evidence="13 14">
    <name type="scientific">Pendulispora brunnea</name>
    <dbReference type="NCBI Taxonomy" id="2905690"/>
    <lineage>
        <taxon>Bacteria</taxon>
        <taxon>Pseudomonadati</taxon>
        <taxon>Myxococcota</taxon>
        <taxon>Myxococcia</taxon>
        <taxon>Myxococcales</taxon>
        <taxon>Sorangiineae</taxon>
        <taxon>Pendulisporaceae</taxon>
        <taxon>Pendulispora</taxon>
    </lineage>
</organism>
<dbReference type="Proteomes" id="UP001379533">
    <property type="component" value="Chromosome"/>
</dbReference>
<evidence type="ECO:0000256" key="3">
    <source>
        <dbReference type="ARBA" id="ARBA00014962"/>
    </source>
</evidence>
<reference evidence="13 14" key="1">
    <citation type="submission" date="2021-12" db="EMBL/GenBank/DDBJ databases">
        <title>Discovery of the Pendulisporaceae a myxobacterial family with distinct sporulation behavior and unique specialized metabolism.</title>
        <authorList>
            <person name="Garcia R."/>
            <person name="Popoff A."/>
            <person name="Bader C.D."/>
            <person name="Loehr J."/>
            <person name="Walesch S."/>
            <person name="Walt C."/>
            <person name="Boldt J."/>
            <person name="Bunk B."/>
            <person name="Haeckl F.J.F.P.J."/>
            <person name="Gunesch A.P."/>
            <person name="Birkelbach J."/>
            <person name="Nuebel U."/>
            <person name="Pietschmann T."/>
            <person name="Bach T."/>
            <person name="Mueller R."/>
        </authorList>
    </citation>
    <scope>NUCLEOTIDE SEQUENCE [LARGE SCALE GENOMIC DNA]</scope>
    <source>
        <strain evidence="13 14">MSr12523</strain>
    </source>
</reference>
<dbReference type="NCBIfam" id="TIGR00739">
    <property type="entry name" value="yajC"/>
    <property type="match status" value="1"/>
</dbReference>
<evidence type="ECO:0000313" key="13">
    <source>
        <dbReference type="EMBL" id="WXA91862.1"/>
    </source>
</evidence>
<comment type="subcellular location">
    <subcellularLocation>
        <location evidence="1">Cell membrane</location>
        <topology evidence="1">Single-pass membrane protein</topology>
    </subcellularLocation>
</comment>
<evidence type="ECO:0000256" key="8">
    <source>
        <dbReference type="ARBA" id="ARBA00022989"/>
    </source>
</evidence>
<evidence type="ECO:0000313" key="14">
    <source>
        <dbReference type="Proteomes" id="UP001379533"/>
    </source>
</evidence>
<comment type="similarity">
    <text evidence="2">Belongs to the YajC family.</text>
</comment>
<evidence type="ECO:0000256" key="7">
    <source>
        <dbReference type="ARBA" id="ARBA00022927"/>
    </source>
</evidence>
<evidence type="ECO:0000256" key="10">
    <source>
        <dbReference type="ARBA" id="ARBA00023136"/>
    </source>
</evidence>
<dbReference type="EMBL" id="CP089982">
    <property type="protein sequence ID" value="WXA91862.1"/>
    <property type="molecule type" value="Genomic_DNA"/>
</dbReference>
<protein>
    <recommendedName>
        <fullName evidence="3">Sec translocon accessory complex subunit YajC</fullName>
    </recommendedName>
</protein>
<keyword evidence="7" id="KW-0653">Protein transport</keyword>
<accession>A0ABZ2JZF1</accession>
<dbReference type="PANTHER" id="PTHR33909">
    <property type="entry name" value="SEC TRANSLOCON ACCESSORY COMPLEX SUBUNIT YAJC"/>
    <property type="match status" value="1"/>
</dbReference>
<evidence type="ECO:0000256" key="5">
    <source>
        <dbReference type="ARBA" id="ARBA00022475"/>
    </source>
</evidence>